<organism evidence="1 2">
    <name type="scientific">Protomyces lactucae-debilis</name>
    <dbReference type="NCBI Taxonomy" id="2754530"/>
    <lineage>
        <taxon>Eukaryota</taxon>
        <taxon>Fungi</taxon>
        <taxon>Dikarya</taxon>
        <taxon>Ascomycota</taxon>
        <taxon>Taphrinomycotina</taxon>
        <taxon>Taphrinomycetes</taxon>
        <taxon>Taphrinales</taxon>
        <taxon>Protomycetaceae</taxon>
        <taxon>Protomyces</taxon>
    </lineage>
</organism>
<dbReference type="RefSeq" id="XP_040724470.1">
    <property type="nucleotide sequence ID" value="XM_040870574.1"/>
</dbReference>
<sequence length="149" mass="15836">MLLTVPTLGYFRDADFIEITHQISSTLMATFGNADPECRAALALTALKAGQTVSLLAGSTGGPLPKERCQIVVLLCGTHNASASLPHLERSVVFFVLHESTNAYLPPIYGKPSVTFVSVRVRERAARCGLSTPEVTGAFASACQAKMLV</sequence>
<keyword evidence="2" id="KW-1185">Reference proteome</keyword>
<comment type="caution">
    <text evidence="1">The sequence shown here is derived from an EMBL/GenBank/DDBJ whole genome shotgun (WGS) entry which is preliminary data.</text>
</comment>
<reference evidence="1 2" key="1">
    <citation type="submission" date="2016-07" db="EMBL/GenBank/DDBJ databases">
        <title>Pervasive Adenine N6-methylation of Active Genes in Fungi.</title>
        <authorList>
            <consortium name="DOE Joint Genome Institute"/>
            <person name="Mondo S.J."/>
            <person name="Dannebaum R.O."/>
            <person name="Kuo R.C."/>
            <person name="Labutti K."/>
            <person name="Haridas S."/>
            <person name="Kuo A."/>
            <person name="Salamov A."/>
            <person name="Ahrendt S.R."/>
            <person name="Lipzen A."/>
            <person name="Sullivan W."/>
            <person name="Andreopoulos W.B."/>
            <person name="Clum A."/>
            <person name="Lindquist E."/>
            <person name="Daum C."/>
            <person name="Ramamoorthy G.K."/>
            <person name="Gryganskyi A."/>
            <person name="Culley D."/>
            <person name="Magnuson J.K."/>
            <person name="James T.Y."/>
            <person name="O'Malley M.A."/>
            <person name="Stajich J.E."/>
            <person name="Spatafora J.W."/>
            <person name="Visel A."/>
            <person name="Grigoriev I.V."/>
        </authorList>
    </citation>
    <scope>NUCLEOTIDE SEQUENCE [LARGE SCALE GENOMIC DNA]</scope>
    <source>
        <strain evidence="1 2">12-1054</strain>
    </source>
</reference>
<gene>
    <name evidence="1" type="ORF">BCR37DRAFT_387875</name>
</gene>
<proteinExistence type="predicted"/>
<protein>
    <submittedName>
        <fullName evidence="1">Uncharacterized protein</fullName>
    </submittedName>
</protein>
<accession>A0A1Y2FDA1</accession>
<dbReference type="AlphaFoldDB" id="A0A1Y2FDA1"/>
<evidence type="ECO:0000313" key="1">
    <source>
        <dbReference type="EMBL" id="ORY80825.1"/>
    </source>
</evidence>
<evidence type="ECO:0000313" key="2">
    <source>
        <dbReference type="Proteomes" id="UP000193685"/>
    </source>
</evidence>
<dbReference type="Proteomes" id="UP000193685">
    <property type="component" value="Unassembled WGS sequence"/>
</dbReference>
<dbReference type="EMBL" id="MCFI01000012">
    <property type="protein sequence ID" value="ORY80825.1"/>
    <property type="molecule type" value="Genomic_DNA"/>
</dbReference>
<name>A0A1Y2FDA1_PROLT</name>
<dbReference type="OrthoDB" id="527344at2759"/>
<dbReference type="GeneID" id="63787173"/>